<dbReference type="InterPro" id="IPR029787">
    <property type="entry name" value="Nucleotide_cyclase"/>
</dbReference>
<dbReference type="InterPro" id="IPR035919">
    <property type="entry name" value="EAL_sf"/>
</dbReference>
<dbReference type="PROSITE" id="PS50887">
    <property type="entry name" value="GGDEF"/>
    <property type="match status" value="1"/>
</dbReference>
<feature type="transmembrane region" description="Helical" evidence="2">
    <location>
        <begin position="38"/>
        <end position="58"/>
    </location>
</feature>
<feature type="domain" description="GGDEF" evidence="6">
    <location>
        <begin position="612"/>
        <end position="742"/>
    </location>
</feature>
<feature type="domain" description="PAC" evidence="4">
    <location>
        <begin position="411"/>
        <end position="462"/>
    </location>
</feature>
<dbReference type="Pfam" id="PF08447">
    <property type="entry name" value="PAS_3"/>
    <property type="match status" value="1"/>
</dbReference>
<feature type="transmembrane region" description="Helical" evidence="2">
    <location>
        <begin position="299"/>
        <end position="319"/>
    </location>
</feature>
<dbReference type="InterPro" id="IPR052155">
    <property type="entry name" value="Biofilm_reg_signaling"/>
</dbReference>
<dbReference type="InterPro" id="IPR001633">
    <property type="entry name" value="EAL_dom"/>
</dbReference>
<dbReference type="SUPFAM" id="SSF55073">
    <property type="entry name" value="Nucleotide cyclase"/>
    <property type="match status" value="1"/>
</dbReference>
<proteinExistence type="predicted"/>
<dbReference type="InterPro" id="IPR035965">
    <property type="entry name" value="PAS-like_dom_sf"/>
</dbReference>
<evidence type="ECO:0000313" key="8">
    <source>
        <dbReference type="Proteomes" id="UP000050902"/>
    </source>
</evidence>
<dbReference type="Gene3D" id="3.30.70.270">
    <property type="match status" value="1"/>
</dbReference>
<dbReference type="SUPFAM" id="SSF141868">
    <property type="entry name" value="EAL domain-like"/>
    <property type="match status" value="1"/>
</dbReference>
<dbReference type="InterPro" id="IPR000160">
    <property type="entry name" value="GGDEF_dom"/>
</dbReference>
<dbReference type="InterPro" id="IPR043128">
    <property type="entry name" value="Rev_trsase/Diguanyl_cyclase"/>
</dbReference>
<evidence type="ECO:0000259" key="4">
    <source>
        <dbReference type="PROSITE" id="PS50113"/>
    </source>
</evidence>
<dbReference type="SUPFAM" id="SSF55785">
    <property type="entry name" value="PYP-like sensor domain (PAS domain)"/>
    <property type="match status" value="2"/>
</dbReference>
<dbReference type="CDD" id="cd00130">
    <property type="entry name" value="PAS"/>
    <property type="match status" value="2"/>
</dbReference>
<dbReference type="Pfam" id="PF00563">
    <property type="entry name" value="EAL"/>
    <property type="match status" value="1"/>
</dbReference>
<protein>
    <recommendedName>
        <fullName evidence="9">Phosphodiesterase</fullName>
    </recommendedName>
</protein>
<evidence type="ECO:0000259" key="3">
    <source>
        <dbReference type="PROSITE" id="PS50112"/>
    </source>
</evidence>
<dbReference type="Pfam" id="PF00990">
    <property type="entry name" value="GGDEF"/>
    <property type="match status" value="1"/>
</dbReference>
<feature type="domain" description="PAS" evidence="3">
    <location>
        <begin position="463"/>
        <end position="534"/>
    </location>
</feature>
<evidence type="ECO:0000313" key="7">
    <source>
        <dbReference type="EMBL" id="KRG59322.1"/>
    </source>
</evidence>
<evidence type="ECO:0000256" key="2">
    <source>
        <dbReference type="SAM" id="Phobius"/>
    </source>
</evidence>
<dbReference type="PROSITE" id="PS50883">
    <property type="entry name" value="EAL"/>
    <property type="match status" value="1"/>
</dbReference>
<dbReference type="PANTHER" id="PTHR44757:SF2">
    <property type="entry name" value="BIOFILM ARCHITECTURE MAINTENANCE PROTEIN MBAA"/>
    <property type="match status" value="1"/>
</dbReference>
<keyword evidence="2" id="KW-1133">Transmembrane helix</keyword>
<dbReference type="InterPro" id="IPR013655">
    <property type="entry name" value="PAS_fold_3"/>
</dbReference>
<comment type="caution">
    <text evidence="7">The sequence shown here is derived from an EMBL/GenBank/DDBJ whole genome shotgun (WGS) entry which is preliminary data.</text>
</comment>
<dbReference type="SMART" id="SM00052">
    <property type="entry name" value="EAL"/>
    <property type="match status" value="1"/>
</dbReference>
<keyword evidence="2" id="KW-0472">Membrane</keyword>
<dbReference type="CDD" id="cd01948">
    <property type="entry name" value="EAL"/>
    <property type="match status" value="1"/>
</dbReference>
<dbReference type="PROSITE" id="PS50112">
    <property type="entry name" value="PAS"/>
    <property type="match status" value="1"/>
</dbReference>
<organism evidence="7 8">
    <name type="scientific">Stenotrophomonas nitritireducens</name>
    <dbReference type="NCBI Taxonomy" id="83617"/>
    <lineage>
        <taxon>Bacteria</taxon>
        <taxon>Pseudomonadati</taxon>
        <taxon>Pseudomonadota</taxon>
        <taxon>Gammaproteobacteria</taxon>
        <taxon>Lysobacterales</taxon>
        <taxon>Lysobacteraceae</taxon>
        <taxon>Stenotrophomonas</taxon>
    </lineage>
</organism>
<keyword evidence="8" id="KW-1185">Reference proteome</keyword>
<reference evidence="7 8" key="1">
    <citation type="submission" date="2015-05" db="EMBL/GenBank/DDBJ databases">
        <title>Genome sequencing and analysis of members of genus Stenotrophomonas.</title>
        <authorList>
            <person name="Patil P.P."/>
            <person name="Midha S."/>
            <person name="Patil P.B."/>
        </authorList>
    </citation>
    <scope>NUCLEOTIDE SEQUENCE [LARGE SCALE GENOMIC DNA]</scope>
    <source>
        <strain evidence="7 8">DSM 12575</strain>
    </source>
</reference>
<evidence type="ECO:0000256" key="1">
    <source>
        <dbReference type="SAM" id="MobiDB-lite"/>
    </source>
</evidence>
<dbReference type="Pfam" id="PF13188">
    <property type="entry name" value="PAS_8"/>
    <property type="match status" value="1"/>
</dbReference>
<evidence type="ECO:0008006" key="9">
    <source>
        <dbReference type="Google" id="ProtNLM"/>
    </source>
</evidence>
<dbReference type="PANTHER" id="PTHR44757">
    <property type="entry name" value="DIGUANYLATE CYCLASE DGCP"/>
    <property type="match status" value="1"/>
</dbReference>
<dbReference type="Gene3D" id="3.30.450.20">
    <property type="entry name" value="PAS domain"/>
    <property type="match status" value="3"/>
</dbReference>
<feature type="domain" description="EAL" evidence="5">
    <location>
        <begin position="750"/>
        <end position="1004"/>
    </location>
</feature>
<name>A0ABR5NMF8_9GAMM</name>
<evidence type="ECO:0000259" key="6">
    <source>
        <dbReference type="PROSITE" id="PS50887"/>
    </source>
</evidence>
<keyword evidence="2" id="KW-0812">Transmembrane</keyword>
<dbReference type="Gene3D" id="3.20.20.450">
    <property type="entry name" value="EAL domain"/>
    <property type="match status" value="1"/>
</dbReference>
<gene>
    <name evidence="7" type="ORF">ABB22_04235</name>
</gene>
<dbReference type="SMART" id="SM00091">
    <property type="entry name" value="PAS"/>
    <property type="match status" value="2"/>
</dbReference>
<dbReference type="PROSITE" id="PS50113">
    <property type="entry name" value="PAC"/>
    <property type="match status" value="1"/>
</dbReference>
<dbReference type="EMBL" id="LDJG01000005">
    <property type="protein sequence ID" value="KRG59322.1"/>
    <property type="molecule type" value="Genomic_DNA"/>
</dbReference>
<dbReference type="Proteomes" id="UP000050902">
    <property type="component" value="Unassembled WGS sequence"/>
</dbReference>
<dbReference type="SMART" id="SM00267">
    <property type="entry name" value="GGDEF"/>
    <property type="match status" value="1"/>
</dbReference>
<feature type="region of interest" description="Disordered" evidence="1">
    <location>
        <begin position="1"/>
        <end position="27"/>
    </location>
</feature>
<accession>A0ABR5NMF8</accession>
<dbReference type="InterPro" id="IPR000700">
    <property type="entry name" value="PAS-assoc_C"/>
</dbReference>
<sequence length="1007" mass="110083">MVSDGTADDDERDHACRPNADAGKVPMHRDMSQPLRQVAAFGIVIALLLAATLVIMLWNDRGSRLQAAQRQSMALATGSDRLLRAELTTMERALRGAARDGREYYRQVPERAPALLEASIRGTLERNTDLAAITLVDDAGMPVTEGAGDPTLARWAVPANRVLAGELYVGGMEALPGGGRVVLTAVPVQPGQWLLARVRLAVFQRVVSGLDTGRSGVVSISSRHGELLAHSLDPSAVERRLPRPMHRPQVSDQVQALGVADSPMDGVRRVVAVSAPRDYPLVLFAGLSYDEVMAPWRTYFYVATGIYLLYLCGFVYLYGSMRRGALRQARLAEELRTGAAELALAHQVGKVGTWSIDRKGGTLRWSALTRRMFALPARQARLEDFYAHVHEEDRPWLRQQVQQATEAGRAVNALFRLVLRDGSVRWLSARGERVSGLGPHPRMTGAVTDITERVRNEARVQRAEHQFRLVFDRNPAPFWIFDLATLQFLEVNQAAIDQYGYSREEFLAMTILDIRPEDGWEEIQRTLEESRDGGPPVPRVRMHRRRDGGLFEVLGHLARLEFDGRPACLVLAEDVSQRLAYERDLAWRASHHPGTGLLTIEALAERLDAGAAGYTIIHAQLRGLQMVADTLGREAGDEVLQAMVARLATLGARYGLLAYQPAEDFVLAVASGHDPQRALEALRDAVSEPVRGRDSFHQLEPRIGVADSPGDGASADLVLGCAAQAAHAARENGVVVLRFDHALAQRHADRLQLAGRIHLAIERDEFELYFQPIRHAADGSPAALEALLRWPQPDGSFIPPSDFIQLCEDTGQIIALGRWVIRAAAHAGRVLADNGWAGLPIAVNVSAVQLFNSDLVGEFTRAAEALGLPPGALQMELTESSLMRNPAQAMQVLESLSASGIAVALDDFGTGFSSMSYLQHLALDSLKIDRAFVADVERNPRNAAICRALLSLGHSMGLVVIGEGVETEGQLDWLVAHGCDHVQGYLLGRPMPLRELLALLALARDSG</sequence>
<dbReference type="NCBIfam" id="TIGR00229">
    <property type="entry name" value="sensory_box"/>
    <property type="match status" value="2"/>
</dbReference>
<dbReference type="Gene3D" id="2.10.70.100">
    <property type="match status" value="1"/>
</dbReference>
<feature type="compositionally biased region" description="Acidic residues" evidence="1">
    <location>
        <begin position="1"/>
        <end position="11"/>
    </location>
</feature>
<dbReference type="InterPro" id="IPR000014">
    <property type="entry name" value="PAS"/>
</dbReference>
<evidence type="ECO:0000259" key="5">
    <source>
        <dbReference type="PROSITE" id="PS50883"/>
    </source>
</evidence>
<dbReference type="CDD" id="cd12915">
    <property type="entry name" value="PDC2_DGC_like"/>
    <property type="match status" value="1"/>
</dbReference>